<comment type="subunit">
    <text evidence="4">Interacts with RBPJ/RBPSUH.</text>
</comment>
<dbReference type="AlphaFoldDB" id="A0A851A5H9"/>
<keyword evidence="8" id="KW-0914">Notch signaling pathway</keyword>
<proteinExistence type="inferred from homology"/>
<dbReference type="GO" id="GO:0005634">
    <property type="term" value="C:nucleus"/>
    <property type="evidence" value="ECO:0007669"/>
    <property type="project" value="UniProtKB-SubCell"/>
</dbReference>
<evidence type="ECO:0000256" key="8">
    <source>
        <dbReference type="ARBA" id="ARBA00022976"/>
    </source>
</evidence>
<sequence length="181" mass="19550">RVRSRAPSYCDESLFGAKPQGPAWAALWMRKEDVAKLHPLLWSPPPGPRNQPGLCPRFREVPVRAVHPQVPASPAAAGFEARPKGESCLWKCPNSDLGSKGRGPPGRGRSQSLSRLNISSDGLCLASHSTTRERGKNQRALTAPATPQSPLMRHRSKSMSGPFLAMSSKAAGGCKSRPPWK</sequence>
<dbReference type="InterPro" id="IPR031418">
    <property type="entry name" value="RITA1"/>
</dbReference>
<dbReference type="PANTHER" id="PTHR34917">
    <property type="entry name" value="RBPJ-INTERACTING AND TUBULIN-ASSOCIATED PROTEIN 1"/>
    <property type="match status" value="1"/>
</dbReference>
<comment type="caution">
    <text evidence="13">The sequence shown here is derived from an EMBL/GenBank/DDBJ whole genome shotgun (WGS) entry which is preliminary data.</text>
</comment>
<dbReference type="GO" id="GO:0007219">
    <property type="term" value="P:Notch signaling pathway"/>
    <property type="evidence" value="ECO:0007669"/>
    <property type="project" value="UniProtKB-KW"/>
</dbReference>
<accession>A0A851A5H9</accession>
<evidence type="ECO:0000256" key="4">
    <source>
        <dbReference type="ARBA" id="ARBA00011667"/>
    </source>
</evidence>
<comment type="function">
    <text evidence="10">Tubulin-binding protein that acts as a negative regulator of Notch signaling pathway. Shuttles between the cytoplasm and the nucleus and mediates the nuclear export of RBPJ/RBPSUH, thereby preventing the interaction between RBPJ/RBPSUH and NICD product of Notch proteins (Notch intracellular domain), leading to down-regulate Notch-mediated transcription. May play a role in neurogenesis.</text>
</comment>
<dbReference type="GO" id="GO:0045746">
    <property type="term" value="P:negative regulation of Notch signaling pathway"/>
    <property type="evidence" value="ECO:0007669"/>
    <property type="project" value="TreeGrafter"/>
</dbReference>
<evidence type="ECO:0000256" key="2">
    <source>
        <dbReference type="ARBA" id="ARBA00004496"/>
    </source>
</evidence>
<feature type="region of interest" description="Disordered" evidence="12">
    <location>
        <begin position="90"/>
        <end position="114"/>
    </location>
</feature>
<dbReference type="GO" id="GO:0015631">
    <property type="term" value="F:tubulin binding"/>
    <property type="evidence" value="ECO:0007669"/>
    <property type="project" value="InterPro"/>
</dbReference>
<feature type="non-terminal residue" evidence="13">
    <location>
        <position position="1"/>
    </location>
</feature>
<evidence type="ECO:0000256" key="9">
    <source>
        <dbReference type="ARBA" id="ARBA00023242"/>
    </source>
</evidence>
<feature type="region of interest" description="Disordered" evidence="12">
    <location>
        <begin position="128"/>
        <end position="181"/>
    </location>
</feature>
<dbReference type="Pfam" id="PF17066">
    <property type="entry name" value="RITA"/>
    <property type="match status" value="1"/>
</dbReference>
<evidence type="ECO:0000256" key="3">
    <source>
        <dbReference type="ARBA" id="ARBA00010906"/>
    </source>
</evidence>
<gene>
    <name evidence="13" type="primary">Rita1</name>
    <name evidence="13" type="ORF">SULDAC_R14551</name>
</gene>
<evidence type="ECO:0000256" key="5">
    <source>
        <dbReference type="ARBA" id="ARBA00014447"/>
    </source>
</evidence>
<keyword evidence="7" id="KW-0524">Neurogenesis</keyword>
<dbReference type="Proteomes" id="UP000619137">
    <property type="component" value="Unassembled WGS sequence"/>
</dbReference>
<dbReference type="GO" id="GO:0005737">
    <property type="term" value="C:cytoplasm"/>
    <property type="evidence" value="ECO:0007669"/>
    <property type="project" value="UniProtKB-SubCell"/>
</dbReference>
<evidence type="ECO:0000313" key="14">
    <source>
        <dbReference type="Proteomes" id="UP000619137"/>
    </source>
</evidence>
<evidence type="ECO:0000256" key="7">
    <source>
        <dbReference type="ARBA" id="ARBA00022902"/>
    </source>
</evidence>
<reference evidence="13" key="1">
    <citation type="submission" date="2019-10" db="EMBL/GenBank/DDBJ databases">
        <title>Bird 10,000 Genomes (B10K) Project - Family phase.</title>
        <authorList>
            <person name="Zhang G."/>
        </authorList>
    </citation>
    <scope>NUCLEOTIDE SEQUENCE</scope>
    <source>
        <strain evidence="13">B10K-DU-002-49</strain>
        <tissue evidence="13">Muscle</tissue>
    </source>
</reference>
<dbReference type="GO" id="GO:0007399">
    <property type="term" value="P:nervous system development"/>
    <property type="evidence" value="ECO:0007669"/>
    <property type="project" value="UniProtKB-KW"/>
</dbReference>
<dbReference type="GO" id="GO:0051168">
    <property type="term" value="P:nuclear export"/>
    <property type="evidence" value="ECO:0007669"/>
    <property type="project" value="InterPro"/>
</dbReference>
<evidence type="ECO:0000256" key="11">
    <source>
        <dbReference type="ARBA" id="ARBA00031318"/>
    </source>
</evidence>
<evidence type="ECO:0000313" key="13">
    <source>
        <dbReference type="EMBL" id="NWI27983.1"/>
    </source>
</evidence>
<name>A0A851A5H9_SULDA</name>
<organism evidence="13 14">
    <name type="scientific">Sula dactylatra</name>
    <name type="common">Masked booby</name>
    <dbReference type="NCBI Taxonomy" id="56068"/>
    <lineage>
        <taxon>Eukaryota</taxon>
        <taxon>Metazoa</taxon>
        <taxon>Chordata</taxon>
        <taxon>Craniata</taxon>
        <taxon>Vertebrata</taxon>
        <taxon>Euteleostomi</taxon>
        <taxon>Archelosauria</taxon>
        <taxon>Archosauria</taxon>
        <taxon>Dinosauria</taxon>
        <taxon>Saurischia</taxon>
        <taxon>Theropoda</taxon>
        <taxon>Coelurosauria</taxon>
        <taxon>Aves</taxon>
        <taxon>Neognathae</taxon>
        <taxon>Neoaves</taxon>
        <taxon>Aequornithes</taxon>
        <taxon>Suliformes</taxon>
        <taxon>Sulidae</taxon>
        <taxon>Sula</taxon>
    </lineage>
</organism>
<protein>
    <recommendedName>
        <fullName evidence="5">RBPJ-interacting and tubulin-associated protein 1</fullName>
    </recommendedName>
    <alternativeName>
        <fullName evidence="11">RBPJ-interacting and tubulin-associated protein</fullName>
    </alternativeName>
</protein>
<evidence type="ECO:0000256" key="12">
    <source>
        <dbReference type="SAM" id="MobiDB-lite"/>
    </source>
</evidence>
<evidence type="ECO:0000256" key="6">
    <source>
        <dbReference type="ARBA" id="ARBA00022490"/>
    </source>
</evidence>
<keyword evidence="6" id="KW-0963">Cytoplasm</keyword>
<evidence type="ECO:0000256" key="10">
    <source>
        <dbReference type="ARBA" id="ARBA00024957"/>
    </source>
</evidence>
<dbReference type="EMBL" id="WEKW01014805">
    <property type="protein sequence ID" value="NWI27983.1"/>
    <property type="molecule type" value="Genomic_DNA"/>
</dbReference>
<feature type="non-terminal residue" evidence="13">
    <location>
        <position position="181"/>
    </location>
</feature>
<keyword evidence="14" id="KW-1185">Reference proteome</keyword>
<comment type="subcellular location">
    <subcellularLocation>
        <location evidence="2">Cytoplasm</location>
    </subcellularLocation>
    <subcellularLocation>
        <location evidence="1">Nucleus</location>
    </subcellularLocation>
</comment>
<evidence type="ECO:0000256" key="1">
    <source>
        <dbReference type="ARBA" id="ARBA00004123"/>
    </source>
</evidence>
<dbReference type="PANTHER" id="PTHR34917:SF1">
    <property type="entry name" value="RBPJ-INTERACTING AND TUBULIN-ASSOCIATED PROTEIN 1"/>
    <property type="match status" value="1"/>
</dbReference>
<keyword evidence="9" id="KW-0539">Nucleus</keyword>
<comment type="similarity">
    <text evidence="3">Belongs to the RITA family.</text>
</comment>